<gene>
    <name evidence="4" type="ORF">HK097_010670</name>
</gene>
<keyword evidence="5" id="KW-1185">Reference proteome</keyword>
<organism evidence="4 5">
    <name type="scientific">Rhizophlyctis rosea</name>
    <dbReference type="NCBI Taxonomy" id="64517"/>
    <lineage>
        <taxon>Eukaryota</taxon>
        <taxon>Fungi</taxon>
        <taxon>Fungi incertae sedis</taxon>
        <taxon>Chytridiomycota</taxon>
        <taxon>Chytridiomycota incertae sedis</taxon>
        <taxon>Chytridiomycetes</taxon>
        <taxon>Rhizophlyctidales</taxon>
        <taxon>Rhizophlyctidaceae</taxon>
        <taxon>Rhizophlyctis</taxon>
    </lineage>
</organism>
<dbReference type="Pfam" id="PF00294">
    <property type="entry name" value="PfkB"/>
    <property type="match status" value="1"/>
</dbReference>
<comment type="caution">
    <text evidence="4">The sequence shown here is derived from an EMBL/GenBank/DDBJ whole genome shotgun (WGS) entry which is preliminary data.</text>
</comment>
<dbReference type="InterPro" id="IPR002139">
    <property type="entry name" value="Ribo/fructo_kinase"/>
</dbReference>
<dbReference type="SUPFAM" id="SSF53613">
    <property type="entry name" value="Ribokinase-like"/>
    <property type="match status" value="1"/>
</dbReference>
<proteinExistence type="predicted"/>
<dbReference type="AlphaFoldDB" id="A0AAD5X4Z3"/>
<evidence type="ECO:0000256" key="1">
    <source>
        <dbReference type="ARBA" id="ARBA00022679"/>
    </source>
</evidence>
<sequence>MARAGAEVFHAGRVGNDGQWVVDLMKSHGVKTNLIVIDPKQPTGRAIIQVSSATSDNAIILNAGANHCISLMDINTILNSFQSGDWIVLQNEINVDAGTYVLAEGRRRGFITVFNPAPCPSDLLATWPLTVSTPDILILNETEAESLLSQITPIRDTANSSPALALLESLPNLRILIVTAGAEGAYVAVNSTSAGSSVAKVPALKGVKVVDTTGAGDTFVGYFVASLAKRLTELGVTELRKLDISEVEKAASLASAAAGLCCEKEGAMPSVPNWDDVIGRCGHV</sequence>
<keyword evidence="1" id="KW-0808">Transferase</keyword>
<dbReference type="GO" id="GO:0006796">
    <property type="term" value="P:phosphate-containing compound metabolic process"/>
    <property type="evidence" value="ECO:0007669"/>
    <property type="project" value="UniProtKB-ARBA"/>
</dbReference>
<dbReference type="GO" id="GO:0016301">
    <property type="term" value="F:kinase activity"/>
    <property type="evidence" value="ECO:0007669"/>
    <property type="project" value="UniProtKB-KW"/>
</dbReference>
<evidence type="ECO:0000256" key="2">
    <source>
        <dbReference type="ARBA" id="ARBA00022777"/>
    </source>
</evidence>
<dbReference type="PANTHER" id="PTHR10584">
    <property type="entry name" value="SUGAR KINASE"/>
    <property type="match status" value="1"/>
</dbReference>
<evidence type="ECO:0000313" key="5">
    <source>
        <dbReference type="Proteomes" id="UP001212841"/>
    </source>
</evidence>
<dbReference type="Gene3D" id="3.40.1190.20">
    <property type="match status" value="1"/>
</dbReference>
<evidence type="ECO:0000259" key="3">
    <source>
        <dbReference type="Pfam" id="PF00294"/>
    </source>
</evidence>
<dbReference type="PANTHER" id="PTHR10584:SF166">
    <property type="entry name" value="RIBOKINASE"/>
    <property type="match status" value="1"/>
</dbReference>
<dbReference type="InterPro" id="IPR029056">
    <property type="entry name" value="Ribokinase-like"/>
</dbReference>
<dbReference type="PRINTS" id="PR00990">
    <property type="entry name" value="RIBOKINASE"/>
</dbReference>
<protein>
    <recommendedName>
        <fullName evidence="3">Carbohydrate kinase PfkB domain-containing protein</fullName>
    </recommendedName>
</protein>
<feature type="domain" description="Carbohydrate kinase PfkB" evidence="3">
    <location>
        <begin position="1"/>
        <end position="273"/>
    </location>
</feature>
<reference evidence="4" key="1">
    <citation type="submission" date="2020-05" db="EMBL/GenBank/DDBJ databases">
        <title>Phylogenomic resolution of chytrid fungi.</title>
        <authorList>
            <person name="Stajich J.E."/>
            <person name="Amses K."/>
            <person name="Simmons R."/>
            <person name="Seto K."/>
            <person name="Myers J."/>
            <person name="Bonds A."/>
            <person name="Quandt C.A."/>
            <person name="Barry K."/>
            <person name="Liu P."/>
            <person name="Grigoriev I."/>
            <person name="Longcore J.E."/>
            <person name="James T.Y."/>
        </authorList>
    </citation>
    <scope>NUCLEOTIDE SEQUENCE</scope>
    <source>
        <strain evidence="4">JEL0318</strain>
    </source>
</reference>
<name>A0AAD5X4Z3_9FUNG</name>
<dbReference type="EMBL" id="JADGJD010000081">
    <property type="protein sequence ID" value="KAJ3055394.1"/>
    <property type="molecule type" value="Genomic_DNA"/>
</dbReference>
<dbReference type="InterPro" id="IPR011611">
    <property type="entry name" value="PfkB_dom"/>
</dbReference>
<accession>A0AAD5X4Z3</accession>
<evidence type="ECO:0000313" key="4">
    <source>
        <dbReference type="EMBL" id="KAJ3055394.1"/>
    </source>
</evidence>
<keyword evidence="2" id="KW-0418">Kinase</keyword>
<dbReference type="Proteomes" id="UP001212841">
    <property type="component" value="Unassembled WGS sequence"/>
</dbReference>